<dbReference type="EMBL" id="JAKIJS010000001">
    <property type="protein sequence ID" value="MCF6136519.1"/>
    <property type="molecule type" value="Genomic_DNA"/>
</dbReference>
<organism evidence="2 3">
    <name type="scientific">Pseudalkalibacillus berkeleyi</name>
    <dbReference type="NCBI Taxonomy" id="1069813"/>
    <lineage>
        <taxon>Bacteria</taxon>
        <taxon>Bacillati</taxon>
        <taxon>Bacillota</taxon>
        <taxon>Bacilli</taxon>
        <taxon>Bacillales</taxon>
        <taxon>Fictibacillaceae</taxon>
        <taxon>Pseudalkalibacillus</taxon>
    </lineage>
</organism>
<dbReference type="SUPFAM" id="SSF109854">
    <property type="entry name" value="DinB/YfiT-like putative metalloenzymes"/>
    <property type="match status" value="1"/>
</dbReference>
<dbReference type="Proteomes" id="UP001649381">
    <property type="component" value="Unassembled WGS sequence"/>
</dbReference>
<gene>
    <name evidence="2" type="ORF">L2716_02175</name>
</gene>
<evidence type="ECO:0000313" key="3">
    <source>
        <dbReference type="Proteomes" id="UP001649381"/>
    </source>
</evidence>
<sequence>MSSIILDQFNKVRGWTIKIAENLSEEIVNIQPEGFNNTIKWHIGHVITETEYFMFELSNERSNIPEQYNDYFAPGTKPSNWKGQAPSLSELITELKNQQRRVNEIQAETFNRALDQPVHGFTTTLDAASFSAIHESLHLGQIEAMQRIRMVSAK</sequence>
<dbReference type="Gene3D" id="1.20.120.450">
    <property type="entry name" value="dinb family like domain"/>
    <property type="match status" value="1"/>
</dbReference>
<comment type="caution">
    <text evidence="2">The sequence shown here is derived from an EMBL/GenBank/DDBJ whole genome shotgun (WGS) entry which is preliminary data.</text>
</comment>
<accession>A0ABS9GUK0</accession>
<keyword evidence="3" id="KW-1185">Reference proteome</keyword>
<name>A0ABS9GUK0_9BACL</name>
<dbReference type="InterPro" id="IPR034660">
    <property type="entry name" value="DinB/YfiT-like"/>
</dbReference>
<feature type="domain" description="DinB-like" evidence="1">
    <location>
        <begin position="8"/>
        <end position="142"/>
    </location>
</feature>
<dbReference type="InterPro" id="IPR024775">
    <property type="entry name" value="DinB-like"/>
</dbReference>
<dbReference type="RefSeq" id="WP_236331344.1">
    <property type="nucleotide sequence ID" value="NZ_JAKIJS010000001.1"/>
</dbReference>
<protein>
    <submittedName>
        <fullName evidence="2">DinB family protein</fullName>
    </submittedName>
</protein>
<proteinExistence type="predicted"/>
<reference evidence="2 3" key="1">
    <citation type="submission" date="2022-01" db="EMBL/GenBank/DDBJ databases">
        <title>Alkalihalobacillus sp. EGI L200015, a novel bacterium isolated from a salt lake sediment.</title>
        <authorList>
            <person name="Gao L."/>
            <person name="Fang B.-Z."/>
            <person name="Li W.-J."/>
        </authorList>
    </citation>
    <scope>NUCLEOTIDE SEQUENCE [LARGE SCALE GENOMIC DNA]</scope>
    <source>
        <strain evidence="2 3">KCTC 12718</strain>
    </source>
</reference>
<evidence type="ECO:0000313" key="2">
    <source>
        <dbReference type="EMBL" id="MCF6136519.1"/>
    </source>
</evidence>
<evidence type="ECO:0000259" key="1">
    <source>
        <dbReference type="Pfam" id="PF12867"/>
    </source>
</evidence>
<dbReference type="Pfam" id="PF12867">
    <property type="entry name" value="DinB_2"/>
    <property type="match status" value="1"/>
</dbReference>